<evidence type="ECO:0000313" key="2">
    <source>
        <dbReference type="Proteomes" id="UP000503011"/>
    </source>
</evidence>
<dbReference type="GO" id="GO:0005198">
    <property type="term" value="F:structural molecule activity"/>
    <property type="evidence" value="ECO:0007669"/>
    <property type="project" value="InterPro"/>
</dbReference>
<dbReference type="KEGG" id="psuu:Psuf_060230"/>
<dbReference type="NCBIfam" id="TIGR02241">
    <property type="entry name" value="conserved hypothetical phage tail region protein"/>
    <property type="match status" value="1"/>
</dbReference>
<dbReference type="InterPro" id="IPR010667">
    <property type="entry name" value="Phage_T4_Gp19"/>
</dbReference>
<dbReference type="EMBL" id="AP022871">
    <property type="protein sequence ID" value="BCB88710.1"/>
    <property type="molecule type" value="Genomic_DNA"/>
</dbReference>
<proteinExistence type="predicted"/>
<accession>A0A6F8YRD3</accession>
<dbReference type="AlphaFoldDB" id="A0A6F8YRD3"/>
<organism evidence="1 2">
    <name type="scientific">Phytohabitans suffuscus</name>
    <dbReference type="NCBI Taxonomy" id="624315"/>
    <lineage>
        <taxon>Bacteria</taxon>
        <taxon>Bacillati</taxon>
        <taxon>Actinomycetota</taxon>
        <taxon>Actinomycetes</taxon>
        <taxon>Micromonosporales</taxon>
        <taxon>Micromonosporaceae</taxon>
    </lineage>
</organism>
<dbReference type="PANTHER" id="PTHR38009:SF1">
    <property type="entry name" value="CONSERVED HYPOTHETICAL PHAGE TAIL PROTEIN"/>
    <property type="match status" value="1"/>
</dbReference>
<dbReference type="Proteomes" id="UP000503011">
    <property type="component" value="Chromosome"/>
</dbReference>
<dbReference type="RefSeq" id="WP_173160275.1">
    <property type="nucleotide sequence ID" value="NZ_AP022871.1"/>
</dbReference>
<gene>
    <name evidence="1" type="ORF">Psuf_060230</name>
</gene>
<evidence type="ECO:0008006" key="3">
    <source>
        <dbReference type="Google" id="ProtNLM"/>
    </source>
</evidence>
<keyword evidence="2" id="KW-1185">Reference proteome</keyword>
<sequence>MKAYAELGLANRFYVRITPGDYDLGGWAQVSGLDVSWDVAEYRAGDAGNHRWFFPGLTKYSMVKLTRAACADSLKVKEWLDKTSKQHQPGLVVVTLRDANQKDVMTWELKHAYPARWSVTGFEAGASKVAAETLDVVHVGFLDDESVA</sequence>
<protein>
    <recommendedName>
        <fullName evidence="3">Phage tail protein</fullName>
    </recommendedName>
</protein>
<dbReference type="PANTHER" id="PTHR38009">
    <property type="entry name" value="CONSERVED HYPOTHETICAL PHAGE TAIL PROTEIN"/>
    <property type="match status" value="1"/>
</dbReference>
<evidence type="ECO:0000313" key="1">
    <source>
        <dbReference type="EMBL" id="BCB88710.1"/>
    </source>
</evidence>
<reference evidence="1 2" key="1">
    <citation type="submission" date="2020-03" db="EMBL/GenBank/DDBJ databases">
        <title>Whole genome shotgun sequence of Phytohabitans suffuscus NBRC 105367.</title>
        <authorList>
            <person name="Komaki H."/>
            <person name="Tamura T."/>
        </authorList>
    </citation>
    <scope>NUCLEOTIDE SEQUENCE [LARGE SCALE GENOMIC DNA]</scope>
    <source>
        <strain evidence="1 2">NBRC 105367</strain>
    </source>
</reference>
<dbReference type="InterPro" id="IPR011747">
    <property type="entry name" value="CHP02241"/>
</dbReference>
<dbReference type="Pfam" id="PF06841">
    <property type="entry name" value="Phage_T4_gp19"/>
    <property type="match status" value="1"/>
</dbReference>
<reference evidence="1 2" key="2">
    <citation type="submission" date="2020-03" db="EMBL/GenBank/DDBJ databases">
        <authorList>
            <person name="Ichikawa N."/>
            <person name="Kimura A."/>
            <person name="Kitahashi Y."/>
            <person name="Uohara A."/>
        </authorList>
    </citation>
    <scope>NUCLEOTIDE SEQUENCE [LARGE SCALE GENOMIC DNA]</scope>
    <source>
        <strain evidence="1 2">NBRC 105367</strain>
    </source>
</reference>
<name>A0A6F8YRD3_9ACTN</name>